<evidence type="ECO:0000256" key="3">
    <source>
        <dbReference type="ARBA" id="ARBA00022475"/>
    </source>
</evidence>
<evidence type="ECO:0000313" key="9">
    <source>
        <dbReference type="Proteomes" id="UP001165678"/>
    </source>
</evidence>
<dbReference type="Proteomes" id="UP001165678">
    <property type="component" value="Unassembled WGS sequence"/>
</dbReference>
<comment type="similarity">
    <text evidence="2">Belongs to the Rht family.</text>
</comment>
<feature type="transmembrane region" description="Helical" evidence="7">
    <location>
        <begin position="39"/>
        <end position="57"/>
    </location>
</feature>
<gene>
    <name evidence="8" type="primary">rhtB</name>
    <name evidence="8" type="ORF">OQ287_00995</name>
</gene>
<sequence length="207" mass="21921">MSWTLFSAFLLACVLISITPGAGAINTMSNGMTYGVRRTLPSILGLQIGLAFQILVVGIGLGSLLAGSSLAFSIIKWAGVAYLVYLGVSKWRERAVAIRSDAANIRVSAGRRCLQSALVNATNPKATIFLVALLPQFVVADAPHGPQFMAMGMAMIGIDVIVMIGFATLSTLIARWLQTPRQQRAINRVFGGLFVGAAGLLAAYRHA</sequence>
<dbReference type="RefSeq" id="WP_250936040.1">
    <property type="nucleotide sequence ID" value="NZ_JAMLJK010000001.1"/>
</dbReference>
<dbReference type="PANTHER" id="PTHR30086:SF14">
    <property type="entry name" value="HOMOSERINE_HOMOSERINE LACTONE EFFLUX PROTEIN"/>
    <property type="match status" value="1"/>
</dbReference>
<dbReference type="Pfam" id="PF01810">
    <property type="entry name" value="LysE"/>
    <property type="match status" value="1"/>
</dbReference>
<dbReference type="PIRSF" id="PIRSF006324">
    <property type="entry name" value="LeuE"/>
    <property type="match status" value="1"/>
</dbReference>
<dbReference type="AlphaFoldDB" id="A0AA42CT54"/>
<organism evidence="8 9">
    <name type="scientific">Larsenimonas rhizosphaerae</name>
    <dbReference type="NCBI Taxonomy" id="2944682"/>
    <lineage>
        <taxon>Bacteria</taxon>
        <taxon>Pseudomonadati</taxon>
        <taxon>Pseudomonadota</taxon>
        <taxon>Gammaproteobacteria</taxon>
        <taxon>Oceanospirillales</taxon>
        <taxon>Halomonadaceae</taxon>
        <taxon>Larsenimonas</taxon>
    </lineage>
</organism>
<reference evidence="8" key="1">
    <citation type="submission" date="2022-11" db="EMBL/GenBank/DDBJ databases">
        <title>Larsenimonas rhizosphaerae sp. nov., isolated from a tidal mudflat.</title>
        <authorList>
            <person name="Lee S.D."/>
            <person name="Kim I.S."/>
        </authorList>
    </citation>
    <scope>NUCLEOTIDE SEQUENCE</scope>
    <source>
        <strain evidence="8">GH2-1</strain>
    </source>
</reference>
<evidence type="ECO:0000256" key="5">
    <source>
        <dbReference type="ARBA" id="ARBA00022989"/>
    </source>
</evidence>
<dbReference type="InterPro" id="IPR001123">
    <property type="entry name" value="LeuE-type"/>
</dbReference>
<keyword evidence="6 7" id="KW-0472">Membrane</keyword>
<dbReference type="GO" id="GO:0042970">
    <property type="term" value="F:homoserine transmembrane transporter activity"/>
    <property type="evidence" value="ECO:0007669"/>
    <property type="project" value="TreeGrafter"/>
</dbReference>
<dbReference type="NCBIfam" id="NF007812">
    <property type="entry name" value="PRK10520.1"/>
    <property type="match status" value="1"/>
</dbReference>
<proteinExistence type="inferred from homology"/>
<keyword evidence="5 7" id="KW-1133">Transmembrane helix</keyword>
<evidence type="ECO:0000313" key="8">
    <source>
        <dbReference type="EMBL" id="MCX2522814.1"/>
    </source>
</evidence>
<feature type="transmembrane region" description="Helical" evidence="7">
    <location>
        <begin position="148"/>
        <end position="173"/>
    </location>
</feature>
<dbReference type="PANTHER" id="PTHR30086">
    <property type="entry name" value="ARGININE EXPORTER PROTEIN ARGO"/>
    <property type="match status" value="1"/>
</dbReference>
<evidence type="ECO:0000256" key="1">
    <source>
        <dbReference type="ARBA" id="ARBA00004651"/>
    </source>
</evidence>
<evidence type="ECO:0000256" key="7">
    <source>
        <dbReference type="SAM" id="Phobius"/>
    </source>
</evidence>
<comment type="subcellular location">
    <subcellularLocation>
        <location evidence="1">Cell membrane</location>
        <topology evidence="1">Multi-pass membrane protein</topology>
    </subcellularLocation>
</comment>
<protein>
    <submittedName>
        <fullName evidence="8">Homoserine/homoserine lactone efflux protein</fullName>
    </submittedName>
</protein>
<keyword evidence="9" id="KW-1185">Reference proteome</keyword>
<comment type="caution">
    <text evidence="8">The sequence shown here is derived from an EMBL/GenBank/DDBJ whole genome shotgun (WGS) entry which is preliminary data.</text>
</comment>
<dbReference type="EMBL" id="JAPIVE010000001">
    <property type="protein sequence ID" value="MCX2522814.1"/>
    <property type="molecule type" value="Genomic_DNA"/>
</dbReference>
<name>A0AA42CT54_9GAMM</name>
<accession>A0AA42CT54</accession>
<keyword evidence="3" id="KW-1003">Cell membrane</keyword>
<evidence type="ECO:0000256" key="6">
    <source>
        <dbReference type="ARBA" id="ARBA00023136"/>
    </source>
</evidence>
<evidence type="ECO:0000256" key="2">
    <source>
        <dbReference type="ARBA" id="ARBA00007928"/>
    </source>
</evidence>
<feature type="transmembrane region" description="Helical" evidence="7">
    <location>
        <begin position="185"/>
        <end position="204"/>
    </location>
</feature>
<feature type="transmembrane region" description="Helical" evidence="7">
    <location>
        <begin position="64"/>
        <end position="85"/>
    </location>
</feature>
<dbReference type="GO" id="GO:0005886">
    <property type="term" value="C:plasma membrane"/>
    <property type="evidence" value="ECO:0007669"/>
    <property type="project" value="UniProtKB-SubCell"/>
</dbReference>
<keyword evidence="4 7" id="KW-0812">Transmembrane</keyword>
<evidence type="ECO:0000256" key="4">
    <source>
        <dbReference type="ARBA" id="ARBA00022692"/>
    </source>
</evidence>